<feature type="domain" description="4Fe-4S ferredoxin-type" evidence="9">
    <location>
        <begin position="39"/>
        <end position="68"/>
    </location>
</feature>
<accession>A0A6M0R6E1</accession>
<dbReference type="PANTHER" id="PTHR32089:SF112">
    <property type="entry name" value="LYSOZYME-LIKE PROTEIN-RELATED"/>
    <property type="match status" value="1"/>
</dbReference>
<dbReference type="AlphaFoldDB" id="A0A6M0R6E1"/>
<dbReference type="PROSITE" id="PS51656">
    <property type="entry name" value="4FE4S"/>
    <property type="match status" value="1"/>
</dbReference>
<evidence type="ECO:0000259" key="8">
    <source>
        <dbReference type="PROSITE" id="PS50111"/>
    </source>
</evidence>
<dbReference type="Proteomes" id="UP000473885">
    <property type="component" value="Unassembled WGS sequence"/>
</dbReference>
<dbReference type="EMBL" id="SXDP01000001">
    <property type="protein sequence ID" value="NEZ45751.1"/>
    <property type="molecule type" value="Genomic_DNA"/>
</dbReference>
<dbReference type="Gene3D" id="1.10.287.950">
    <property type="entry name" value="Methyl-accepting chemotaxis protein"/>
    <property type="match status" value="1"/>
</dbReference>
<feature type="domain" description="4Fe-4S ferredoxin-type" evidence="9">
    <location>
        <begin position="4"/>
        <end position="35"/>
    </location>
</feature>
<feature type="coiled-coil region" evidence="7">
    <location>
        <begin position="420"/>
        <end position="517"/>
    </location>
</feature>
<feature type="domain" description="4Fe-4S" evidence="10">
    <location>
        <begin position="366"/>
        <end position="432"/>
    </location>
</feature>
<dbReference type="GO" id="GO:0007165">
    <property type="term" value="P:signal transduction"/>
    <property type="evidence" value="ECO:0007669"/>
    <property type="project" value="UniProtKB-KW"/>
</dbReference>
<dbReference type="GO" id="GO:0046872">
    <property type="term" value="F:metal ion binding"/>
    <property type="evidence" value="ECO:0007669"/>
    <property type="project" value="UniProtKB-KW"/>
</dbReference>
<keyword evidence="5 6" id="KW-0807">Transducer</keyword>
<keyword evidence="4" id="KW-0411">Iron-sulfur</keyword>
<evidence type="ECO:0000256" key="7">
    <source>
        <dbReference type="SAM" id="Coils"/>
    </source>
</evidence>
<dbReference type="SUPFAM" id="SSF53920">
    <property type="entry name" value="Fe-only hydrogenase"/>
    <property type="match status" value="1"/>
</dbReference>
<name>A0A6M0R6E1_9CLOT</name>
<dbReference type="GO" id="GO:0051539">
    <property type="term" value="F:4 iron, 4 sulfur cluster binding"/>
    <property type="evidence" value="ECO:0007669"/>
    <property type="project" value="UniProtKB-KW"/>
</dbReference>
<dbReference type="InterPro" id="IPR004089">
    <property type="entry name" value="MCPsignal_dom"/>
</dbReference>
<proteinExistence type="predicted"/>
<keyword evidence="3" id="KW-0408">Iron</keyword>
<dbReference type="Gene3D" id="3.40.950.10">
    <property type="entry name" value="Fe-only Hydrogenase (Larger Subunit), Chain L, domain 3"/>
    <property type="match status" value="1"/>
</dbReference>
<keyword evidence="7" id="KW-0175">Coiled coil</keyword>
<evidence type="ECO:0000256" key="3">
    <source>
        <dbReference type="ARBA" id="ARBA00023004"/>
    </source>
</evidence>
<dbReference type="InterPro" id="IPR017896">
    <property type="entry name" value="4Fe4S_Fe-S-bd"/>
</dbReference>
<keyword evidence="12" id="KW-1185">Reference proteome</keyword>
<dbReference type="InterPro" id="IPR007202">
    <property type="entry name" value="4Fe-4S_dom"/>
</dbReference>
<reference evidence="11 12" key="1">
    <citation type="submission" date="2019-04" db="EMBL/GenBank/DDBJ databases">
        <title>Genome sequencing of Clostridium botulinum Groups I-IV and Clostridium butyricum.</title>
        <authorList>
            <person name="Brunt J."/>
            <person name="Van Vliet A.H.M."/>
            <person name="Stringer S.C."/>
            <person name="Carter A.T."/>
            <person name="Peck M.W."/>
        </authorList>
    </citation>
    <scope>NUCLEOTIDE SEQUENCE [LARGE SCALE GENOMIC DNA]</scope>
    <source>
        <strain evidence="11 12">IFR 18/094</strain>
    </source>
</reference>
<feature type="domain" description="Methyl-accepting transducer" evidence="8">
    <location>
        <begin position="426"/>
        <end position="635"/>
    </location>
</feature>
<dbReference type="SUPFAM" id="SSF58104">
    <property type="entry name" value="Methyl-accepting chemotaxis protein (MCP) signaling domain"/>
    <property type="match status" value="1"/>
</dbReference>
<dbReference type="SMART" id="SM00283">
    <property type="entry name" value="MA"/>
    <property type="match status" value="1"/>
</dbReference>
<dbReference type="PROSITE" id="PS50111">
    <property type="entry name" value="CHEMOTAXIS_TRANSDUC_2"/>
    <property type="match status" value="1"/>
</dbReference>
<gene>
    <name evidence="11" type="ORF">FDF74_00835</name>
</gene>
<dbReference type="Gene3D" id="3.30.70.20">
    <property type="match status" value="1"/>
</dbReference>
<evidence type="ECO:0000256" key="4">
    <source>
        <dbReference type="ARBA" id="ARBA00023014"/>
    </source>
</evidence>
<dbReference type="InterPro" id="IPR004108">
    <property type="entry name" value="Fe_hydrogenase_lsu_C"/>
</dbReference>
<evidence type="ECO:0000259" key="10">
    <source>
        <dbReference type="PROSITE" id="PS51656"/>
    </source>
</evidence>
<evidence type="ECO:0000256" key="1">
    <source>
        <dbReference type="ARBA" id="ARBA00022485"/>
    </source>
</evidence>
<evidence type="ECO:0000259" key="9">
    <source>
        <dbReference type="PROSITE" id="PS51379"/>
    </source>
</evidence>
<dbReference type="Pfam" id="PF02906">
    <property type="entry name" value="Fe_hyd_lg_C"/>
    <property type="match status" value="1"/>
</dbReference>
<dbReference type="Pfam" id="PF00015">
    <property type="entry name" value="MCPsignal"/>
    <property type="match status" value="1"/>
</dbReference>
<evidence type="ECO:0000256" key="2">
    <source>
        <dbReference type="ARBA" id="ARBA00022723"/>
    </source>
</evidence>
<dbReference type="InterPro" id="IPR009016">
    <property type="entry name" value="Fe_hydrogenase"/>
</dbReference>
<dbReference type="Pfam" id="PF13237">
    <property type="entry name" value="Fer4_10"/>
    <property type="match status" value="1"/>
</dbReference>
<dbReference type="PROSITE" id="PS00198">
    <property type="entry name" value="4FE4S_FER_1"/>
    <property type="match status" value="1"/>
</dbReference>
<dbReference type="InterPro" id="IPR017900">
    <property type="entry name" value="4Fe4S_Fe_S_CS"/>
</dbReference>
<evidence type="ECO:0000313" key="11">
    <source>
        <dbReference type="EMBL" id="NEZ45751.1"/>
    </source>
</evidence>
<dbReference type="PANTHER" id="PTHR32089">
    <property type="entry name" value="METHYL-ACCEPTING CHEMOTAXIS PROTEIN MCPB"/>
    <property type="match status" value="1"/>
</dbReference>
<dbReference type="RefSeq" id="WP_163248158.1">
    <property type="nucleotide sequence ID" value="NZ_SXDP01000001.1"/>
</dbReference>
<evidence type="ECO:0000313" key="12">
    <source>
        <dbReference type="Proteomes" id="UP000473885"/>
    </source>
</evidence>
<keyword evidence="1" id="KW-0004">4Fe-4S</keyword>
<comment type="caution">
    <text evidence="11">The sequence shown here is derived from an EMBL/GenBank/DDBJ whole genome shotgun (WGS) entry which is preliminary data.</text>
</comment>
<organism evidence="11 12">
    <name type="scientific">Clostridium niameyense</name>
    <dbReference type="NCBI Taxonomy" id="1622073"/>
    <lineage>
        <taxon>Bacteria</taxon>
        <taxon>Bacillati</taxon>
        <taxon>Bacillota</taxon>
        <taxon>Clostridia</taxon>
        <taxon>Eubacteriales</taxon>
        <taxon>Clostridiaceae</taxon>
        <taxon>Clostridium</taxon>
    </lineage>
</organism>
<sequence>MKKEGLIFTKEKNCIGCNQCIRYCPIFEANTAYIKNGENKVKVNVDKCIHCGKCIEVCEHNARDYIDDTEKFFNNLKKGEKISILAAPAIRTNFYNYKKLFGFLKILGIDTFYDVSFGADITVWGYLKYIKENNIESVIAEPCPAIVNYIEKNNPDLLDNLCKVHSPLLCSAIYIKNYLKEDSTLAFLSPCIAKKDEIMDKNSKGLVKYNVTFKKLIEYIKENHIDLNEYKELDFNGDSGLGFLFSRPGGLKENIEAYDKSLWVRQIEGQDMVYSYLNKYSERIKSKKDVPKVVDALNCEFGCNVGTAVYKENISIDDIDINFNNIKKGKGKKEILKIHKIFNKKLNLKDFLRGYEIKSKENLKEPSKEVYEDIFKGMLKNTESSRKIDCSACGYSNCKNMVKAIYNELNVKENCMDYNKRILENEKHIIEDKNEEIEKVLERVNKLNEEKVKEAERLKENVDDIIVALKEIASGNEENVDAIGKIVYETEELNNTANSLEKNIKNVKEKIKKFNESSNKIVYIASQTNLLSLNASIESARAGEAGKGFKVVAYEVRKLAEATSKTASSTIGEQKEINIVIKDIAKVSDMLKEKSENLRETVDNISQILQETTVKQQEISLVASNIIKNKNLKDK</sequence>
<dbReference type="PROSITE" id="PS51379">
    <property type="entry name" value="4FE4S_FER_2"/>
    <property type="match status" value="2"/>
</dbReference>
<protein>
    <submittedName>
        <fullName evidence="11">4Fe-4S dicluster domain-containing protein</fullName>
    </submittedName>
</protein>
<dbReference type="GO" id="GO:0016020">
    <property type="term" value="C:membrane"/>
    <property type="evidence" value="ECO:0007669"/>
    <property type="project" value="InterPro"/>
</dbReference>
<dbReference type="SUPFAM" id="SSF54862">
    <property type="entry name" value="4Fe-4S ferredoxins"/>
    <property type="match status" value="1"/>
</dbReference>
<evidence type="ECO:0000256" key="6">
    <source>
        <dbReference type="PROSITE-ProRule" id="PRU00284"/>
    </source>
</evidence>
<evidence type="ECO:0000256" key="5">
    <source>
        <dbReference type="ARBA" id="ARBA00023224"/>
    </source>
</evidence>
<keyword evidence="2" id="KW-0479">Metal-binding</keyword>